<keyword evidence="2" id="KW-1185">Reference proteome</keyword>
<organism evidence="1 2">
    <name type="scientific">Salmonella typhimurium (strain 14028s / SGSC 2262)</name>
    <dbReference type="NCBI Taxonomy" id="588858"/>
    <lineage>
        <taxon>Bacteria</taxon>
        <taxon>Pseudomonadati</taxon>
        <taxon>Pseudomonadota</taxon>
        <taxon>Gammaproteobacteria</taxon>
        <taxon>Enterobacterales</taxon>
        <taxon>Enterobacteriaceae</taxon>
        <taxon>Salmonella</taxon>
    </lineage>
</organism>
<proteinExistence type="predicted"/>
<protein>
    <submittedName>
        <fullName evidence="1">Uncharacterized protein</fullName>
    </submittedName>
</protein>
<dbReference type="PATRIC" id="fig|588858.6.peg.2030"/>
<dbReference type="AlphaFoldDB" id="A0A0F6B285"/>
<dbReference type="KEGG" id="seo:STM14_2160"/>
<dbReference type="HOGENOM" id="CLU_3257622_0_0_6"/>
<reference evidence="1 2" key="1">
    <citation type="journal article" date="2010" name="J. Bacteriol.">
        <title>Short-term signatures of evolutionary change in the Salmonella enterica serovar typhimurium 14028 genome.</title>
        <authorList>
            <person name="Jarvik T."/>
            <person name="Smillie C."/>
            <person name="Groisman E.A."/>
            <person name="Ochman H."/>
        </authorList>
    </citation>
    <scope>NUCLEOTIDE SEQUENCE [LARGE SCALE GENOMIC DNA]</scope>
    <source>
        <strain evidence="2">14028s / SGSC 2262</strain>
    </source>
</reference>
<name>A0A0F6B285_SALT1</name>
<dbReference type="EMBL" id="CP001363">
    <property type="protein sequence ID" value="ACY88623.1"/>
    <property type="molecule type" value="Genomic_DNA"/>
</dbReference>
<evidence type="ECO:0000313" key="1">
    <source>
        <dbReference type="EMBL" id="ACY88623.1"/>
    </source>
</evidence>
<evidence type="ECO:0000313" key="2">
    <source>
        <dbReference type="Proteomes" id="UP000002695"/>
    </source>
</evidence>
<dbReference type="Proteomes" id="UP000002695">
    <property type="component" value="Chromosome"/>
</dbReference>
<sequence length="42" mass="4746">MLRASAETSPIHFAPAYTARNNVKKAYRINDKKQCEVCGYSL</sequence>
<accession>A0A0F6B285</accession>
<gene>
    <name evidence="1" type="ordered locus">STM14_2160</name>
</gene>